<keyword evidence="8" id="KW-1185">Reference proteome</keyword>
<dbReference type="PANTHER" id="PTHR21666">
    <property type="entry name" value="PEPTIDASE-RELATED"/>
    <property type="match status" value="1"/>
</dbReference>
<evidence type="ECO:0000259" key="6">
    <source>
        <dbReference type="Pfam" id="PF24568"/>
    </source>
</evidence>
<feature type="domain" description="Peptidoglycan hydrolase PcsB coiled-coil" evidence="6">
    <location>
        <begin position="85"/>
        <end position="158"/>
    </location>
</feature>
<dbReference type="SUPFAM" id="SSF51261">
    <property type="entry name" value="Duplicated hybrid motif"/>
    <property type="match status" value="1"/>
</dbReference>
<protein>
    <submittedName>
        <fullName evidence="7">Uncharacterized protein</fullName>
    </submittedName>
</protein>
<evidence type="ECO:0000259" key="5">
    <source>
        <dbReference type="Pfam" id="PF01551"/>
    </source>
</evidence>
<evidence type="ECO:0000313" key="8">
    <source>
        <dbReference type="Proteomes" id="UP000284841"/>
    </source>
</evidence>
<keyword evidence="1 4" id="KW-0732">Signal</keyword>
<dbReference type="Pfam" id="PF01551">
    <property type="entry name" value="Peptidase_M23"/>
    <property type="match status" value="1"/>
</dbReference>
<dbReference type="PANTHER" id="PTHR21666:SF289">
    <property type="entry name" value="L-ALA--D-GLU ENDOPEPTIDASE"/>
    <property type="match status" value="1"/>
</dbReference>
<dbReference type="GO" id="GO:0004222">
    <property type="term" value="F:metalloendopeptidase activity"/>
    <property type="evidence" value="ECO:0007669"/>
    <property type="project" value="TreeGrafter"/>
</dbReference>
<dbReference type="InterPro" id="IPR016047">
    <property type="entry name" value="M23ase_b-sheet_dom"/>
</dbReference>
<evidence type="ECO:0000256" key="1">
    <source>
        <dbReference type="ARBA" id="ARBA00022729"/>
    </source>
</evidence>
<dbReference type="Proteomes" id="UP000284841">
    <property type="component" value="Unassembled WGS sequence"/>
</dbReference>
<dbReference type="InterPro" id="IPR050570">
    <property type="entry name" value="Cell_wall_metabolism_enzyme"/>
</dbReference>
<dbReference type="Gene3D" id="2.70.70.10">
    <property type="entry name" value="Glucose Permease (Domain IIA)"/>
    <property type="match status" value="1"/>
</dbReference>
<proteinExistence type="predicted"/>
<evidence type="ECO:0000256" key="2">
    <source>
        <dbReference type="SAM" id="Coils"/>
    </source>
</evidence>
<dbReference type="FunFam" id="2.70.70.10:FF:000006">
    <property type="entry name" value="M23 family peptidase"/>
    <property type="match status" value="1"/>
</dbReference>
<organism evidence="7 8">
    <name type="scientific">Emergencia timonensis</name>
    <dbReference type="NCBI Taxonomy" id="1776384"/>
    <lineage>
        <taxon>Bacteria</taxon>
        <taxon>Bacillati</taxon>
        <taxon>Bacillota</taxon>
        <taxon>Clostridia</taxon>
        <taxon>Peptostreptococcales</taxon>
        <taxon>Anaerovoracaceae</taxon>
        <taxon>Emergencia</taxon>
    </lineage>
</organism>
<dbReference type="CDD" id="cd12797">
    <property type="entry name" value="M23_peptidase"/>
    <property type="match status" value="1"/>
</dbReference>
<dbReference type="AlphaFoldDB" id="A0A415DYN5"/>
<feature type="chain" id="PRO_5019414815" evidence="4">
    <location>
        <begin position="27"/>
        <end position="348"/>
    </location>
</feature>
<evidence type="ECO:0000256" key="4">
    <source>
        <dbReference type="SAM" id="SignalP"/>
    </source>
</evidence>
<dbReference type="STRING" id="1776384.GCA_900086585_01791"/>
<dbReference type="InterPro" id="IPR011055">
    <property type="entry name" value="Dup_hybrid_motif"/>
</dbReference>
<accession>A0A415DYN5</accession>
<comment type="caution">
    <text evidence="7">The sequence shown here is derived from an EMBL/GenBank/DDBJ whole genome shotgun (WGS) entry which is preliminary data.</text>
</comment>
<dbReference type="RefSeq" id="WP_118336110.1">
    <property type="nucleotide sequence ID" value="NZ_AP025567.1"/>
</dbReference>
<dbReference type="OrthoDB" id="9809488at2"/>
<dbReference type="EMBL" id="QRMS01000004">
    <property type="protein sequence ID" value="RHJ85965.1"/>
    <property type="molecule type" value="Genomic_DNA"/>
</dbReference>
<keyword evidence="2" id="KW-0175">Coiled coil</keyword>
<dbReference type="Pfam" id="PF24568">
    <property type="entry name" value="CC_PcsB"/>
    <property type="match status" value="1"/>
</dbReference>
<dbReference type="Gene3D" id="6.10.250.3150">
    <property type="match status" value="1"/>
</dbReference>
<feature type="coiled-coil region" evidence="2">
    <location>
        <begin position="29"/>
        <end position="98"/>
    </location>
</feature>
<sequence>MKKKSLVSILIFVLIAAMGTFSLSYATSVSDKQDELDSINQQKDDVSSDMNALTSSIKEQQAEIDRLQGTMDKKQSEINEAERDIEETKRNIEERQDGLDNRLRTMYKNGSVGFLDVLLGSNSISEFISNLEMIQRIYKNDQNTLTTLEEQHQELEEKQTALKNEKAELSEQKAVAEEKQSALQSDKEKLQKKLDELNAEADKVSSEIAGLQDHDKVYKGGKFIWPTTSSTITSPFGFRIHPVTGVYTGHTGVDIGVGMGSPVYAAASGKVIIANWYGGYGNAVVIDHGSGLSTLYGHNSSVSVSVGQNVKQGQVIASSGSTGISTGPHLHFEVRVNGSYVDPMSYFN</sequence>
<name>A0A415DYN5_9FIRM</name>
<dbReference type="InterPro" id="IPR057309">
    <property type="entry name" value="PcsB_CC"/>
</dbReference>
<evidence type="ECO:0000313" key="7">
    <source>
        <dbReference type="EMBL" id="RHJ85965.1"/>
    </source>
</evidence>
<reference evidence="7 8" key="1">
    <citation type="submission" date="2018-08" db="EMBL/GenBank/DDBJ databases">
        <title>A genome reference for cultivated species of the human gut microbiota.</title>
        <authorList>
            <person name="Zou Y."/>
            <person name="Xue W."/>
            <person name="Luo G."/>
        </authorList>
    </citation>
    <scope>NUCLEOTIDE SEQUENCE [LARGE SCALE GENOMIC DNA]</scope>
    <source>
        <strain evidence="7 8">AM07-24</strain>
    </source>
</reference>
<feature type="region of interest" description="Disordered" evidence="3">
    <location>
        <begin position="167"/>
        <end position="187"/>
    </location>
</feature>
<gene>
    <name evidence="7" type="ORF">DW099_14075</name>
</gene>
<evidence type="ECO:0000256" key="3">
    <source>
        <dbReference type="SAM" id="MobiDB-lite"/>
    </source>
</evidence>
<feature type="domain" description="M23ase beta-sheet core" evidence="5">
    <location>
        <begin position="249"/>
        <end position="343"/>
    </location>
</feature>
<feature type="signal peptide" evidence="4">
    <location>
        <begin position="1"/>
        <end position="26"/>
    </location>
</feature>